<feature type="binding site" evidence="10">
    <location>
        <begin position="14"/>
        <end position="19"/>
    </location>
    <ligand>
        <name>substrate</name>
    </ligand>
</feature>
<comment type="similarity">
    <text evidence="1 10 11">Belongs to the HAM1 NTPase family.</text>
</comment>
<dbReference type="OrthoDB" id="9807456at2"/>
<dbReference type="GO" id="GO:0005829">
    <property type="term" value="C:cytosol"/>
    <property type="evidence" value="ECO:0007669"/>
    <property type="project" value="TreeGrafter"/>
</dbReference>
<dbReference type="GO" id="GO:0046872">
    <property type="term" value="F:metal ion binding"/>
    <property type="evidence" value="ECO:0007669"/>
    <property type="project" value="UniProtKB-KW"/>
</dbReference>
<comment type="caution">
    <text evidence="12">The sequence shown here is derived from an EMBL/GenBank/DDBJ whole genome shotgun (WGS) entry which is preliminary data.</text>
</comment>
<dbReference type="GO" id="GO:0017111">
    <property type="term" value="F:ribonucleoside triphosphate phosphatase activity"/>
    <property type="evidence" value="ECO:0007669"/>
    <property type="project" value="InterPro"/>
</dbReference>
<dbReference type="InterPro" id="IPR002637">
    <property type="entry name" value="RdgB/HAM1"/>
</dbReference>
<dbReference type="InterPro" id="IPR020922">
    <property type="entry name" value="dITP/XTP_pyrophosphatase"/>
</dbReference>
<dbReference type="Proteomes" id="UP000193391">
    <property type="component" value="Unassembled WGS sequence"/>
</dbReference>
<dbReference type="EC" id="3.6.1.66" evidence="10"/>
<evidence type="ECO:0000256" key="4">
    <source>
        <dbReference type="ARBA" id="ARBA00022741"/>
    </source>
</evidence>
<evidence type="ECO:0000256" key="5">
    <source>
        <dbReference type="ARBA" id="ARBA00022801"/>
    </source>
</evidence>
<keyword evidence="6 10" id="KW-0460">Magnesium</keyword>
<evidence type="ECO:0000256" key="11">
    <source>
        <dbReference type="RuleBase" id="RU003781"/>
    </source>
</evidence>
<dbReference type="GO" id="GO:0009146">
    <property type="term" value="P:purine nucleoside triphosphate catabolic process"/>
    <property type="evidence" value="ECO:0007669"/>
    <property type="project" value="UniProtKB-UniRule"/>
</dbReference>
<dbReference type="NCBIfam" id="TIGR00042">
    <property type="entry name" value="RdgB/HAM1 family non-canonical purine NTP pyrophosphatase"/>
    <property type="match status" value="1"/>
</dbReference>
<evidence type="ECO:0000313" key="12">
    <source>
        <dbReference type="EMBL" id="OSQ40433.1"/>
    </source>
</evidence>
<feature type="binding site" evidence="10">
    <location>
        <position position="46"/>
    </location>
    <ligand>
        <name>Mg(2+)</name>
        <dbReference type="ChEBI" id="CHEBI:18420"/>
    </ligand>
</feature>
<dbReference type="HAMAP" id="MF_01405">
    <property type="entry name" value="Non_canon_purine_NTPase"/>
    <property type="match status" value="1"/>
</dbReference>
<sequence length="198" mass="21713">MVRRFTEKKLVIASHNKGKIVEIAELLAPFGIEVVSAGDLGLPEPEETENSFIGNAQLKALAAARAANLPALADDSGMAVWALDGAPGIYSARWAGPDRDFDMAMQKVQTAVGNHPDRRADFICALSLAWPDDHVENFEGRIEGDLVWPKRGKNGFGYDPMFQPRGYEQTFGEMPAAKKHDMSHRARAFNLLVKACFA</sequence>
<evidence type="ECO:0000256" key="6">
    <source>
        <dbReference type="ARBA" id="ARBA00022842"/>
    </source>
</evidence>
<dbReference type="PANTHER" id="PTHR11067:SF9">
    <property type="entry name" value="INOSINE TRIPHOSPHATE PYROPHOSPHATASE"/>
    <property type="match status" value="1"/>
</dbReference>
<dbReference type="SUPFAM" id="SSF52972">
    <property type="entry name" value="ITPase-like"/>
    <property type="match status" value="1"/>
</dbReference>
<dbReference type="FunFam" id="3.90.950.10:FF:000001">
    <property type="entry name" value="dITP/XTP pyrophosphatase"/>
    <property type="match status" value="1"/>
</dbReference>
<organism evidence="12 13">
    <name type="scientific">Thalassospira mesophila</name>
    <dbReference type="NCBI Taxonomy" id="1293891"/>
    <lineage>
        <taxon>Bacteria</taxon>
        <taxon>Pseudomonadati</taxon>
        <taxon>Pseudomonadota</taxon>
        <taxon>Alphaproteobacteria</taxon>
        <taxon>Rhodospirillales</taxon>
        <taxon>Thalassospiraceae</taxon>
        <taxon>Thalassospira</taxon>
    </lineage>
</organism>
<comment type="catalytic activity">
    <reaction evidence="8 10">
        <text>dITP + H2O = dIMP + diphosphate + H(+)</text>
        <dbReference type="Rhea" id="RHEA:28342"/>
        <dbReference type="ChEBI" id="CHEBI:15377"/>
        <dbReference type="ChEBI" id="CHEBI:15378"/>
        <dbReference type="ChEBI" id="CHEBI:33019"/>
        <dbReference type="ChEBI" id="CHEBI:61194"/>
        <dbReference type="ChEBI" id="CHEBI:61382"/>
        <dbReference type="EC" id="3.6.1.66"/>
    </reaction>
</comment>
<dbReference type="CDD" id="cd00515">
    <property type="entry name" value="HAM1"/>
    <property type="match status" value="1"/>
</dbReference>
<evidence type="ECO:0000256" key="10">
    <source>
        <dbReference type="HAMAP-Rule" id="MF_01405"/>
    </source>
</evidence>
<comment type="subunit">
    <text evidence="2 10">Homodimer.</text>
</comment>
<dbReference type="InterPro" id="IPR029001">
    <property type="entry name" value="ITPase-like_fam"/>
</dbReference>
<evidence type="ECO:0000256" key="1">
    <source>
        <dbReference type="ARBA" id="ARBA00008023"/>
    </source>
</evidence>
<dbReference type="EMBL" id="JFKA01000001">
    <property type="protein sequence ID" value="OSQ40433.1"/>
    <property type="molecule type" value="Genomic_DNA"/>
</dbReference>
<comment type="function">
    <text evidence="10">Pyrophosphatase that catalyzes the hydrolysis of nucleoside triphosphates to their monophosphate derivatives, with a high preference for the non-canonical purine nucleotides XTP (xanthosine triphosphate), dITP (deoxyinosine triphosphate) and ITP. Seems to function as a house-cleaning enzyme that removes non-canonical purine nucleotides from the nucleotide pool, thus preventing their incorporation into DNA/RNA and avoiding chromosomal lesions.</text>
</comment>
<proteinExistence type="inferred from homology"/>
<dbReference type="GO" id="GO:0036222">
    <property type="term" value="F:XTP diphosphatase activity"/>
    <property type="evidence" value="ECO:0007669"/>
    <property type="project" value="UniProtKB-UniRule"/>
</dbReference>
<keyword evidence="13" id="KW-1185">Reference proteome</keyword>
<feature type="active site" description="Proton acceptor" evidence="10">
    <location>
        <position position="75"/>
    </location>
</feature>
<protein>
    <recommendedName>
        <fullName evidence="10">dITP/XTP pyrophosphatase</fullName>
        <ecNumber evidence="10">3.6.1.66</ecNumber>
    </recommendedName>
    <alternativeName>
        <fullName evidence="10">Non-canonical purine NTP pyrophosphatase</fullName>
    </alternativeName>
    <alternativeName>
        <fullName evidence="10">Non-standard purine NTP pyrophosphatase</fullName>
    </alternativeName>
    <alternativeName>
        <fullName evidence="10">Nucleoside-triphosphate diphosphatase</fullName>
    </alternativeName>
    <alternativeName>
        <fullName evidence="10">Nucleoside-triphosphate pyrophosphatase</fullName>
        <shortName evidence="10">NTPase</shortName>
    </alternativeName>
</protein>
<dbReference type="PANTHER" id="PTHR11067">
    <property type="entry name" value="INOSINE TRIPHOSPHATE PYROPHOSPHATASE/HAM1 PROTEIN"/>
    <property type="match status" value="1"/>
</dbReference>
<feature type="binding site" evidence="10">
    <location>
        <position position="179"/>
    </location>
    <ligand>
        <name>substrate</name>
    </ligand>
</feature>
<dbReference type="GO" id="GO:0036220">
    <property type="term" value="F:ITP diphosphatase activity"/>
    <property type="evidence" value="ECO:0007669"/>
    <property type="project" value="UniProtKB-UniRule"/>
</dbReference>
<dbReference type="GO" id="GO:0000166">
    <property type="term" value="F:nucleotide binding"/>
    <property type="evidence" value="ECO:0007669"/>
    <property type="project" value="UniProtKB-KW"/>
</dbReference>
<comment type="cofactor">
    <cofactor evidence="10">
        <name>Mg(2+)</name>
        <dbReference type="ChEBI" id="CHEBI:18420"/>
    </cofactor>
    <text evidence="10">Binds 1 Mg(2+) ion per subunit.</text>
</comment>
<keyword evidence="5 10" id="KW-0378">Hydrolase</keyword>
<dbReference type="STRING" id="1293891.TMES_01095"/>
<keyword evidence="3 10" id="KW-0479">Metal-binding</keyword>
<evidence type="ECO:0000256" key="3">
    <source>
        <dbReference type="ARBA" id="ARBA00022723"/>
    </source>
</evidence>
<dbReference type="GO" id="GO:0009117">
    <property type="term" value="P:nucleotide metabolic process"/>
    <property type="evidence" value="ECO:0007669"/>
    <property type="project" value="UniProtKB-KW"/>
</dbReference>
<comment type="catalytic activity">
    <reaction evidence="10">
        <text>ITP + H2O = IMP + diphosphate + H(+)</text>
        <dbReference type="Rhea" id="RHEA:29399"/>
        <dbReference type="ChEBI" id="CHEBI:15377"/>
        <dbReference type="ChEBI" id="CHEBI:15378"/>
        <dbReference type="ChEBI" id="CHEBI:33019"/>
        <dbReference type="ChEBI" id="CHEBI:58053"/>
        <dbReference type="ChEBI" id="CHEBI:61402"/>
        <dbReference type="EC" id="3.6.1.66"/>
    </reaction>
</comment>
<keyword evidence="7 10" id="KW-0546">Nucleotide metabolism</keyword>
<evidence type="ECO:0000256" key="7">
    <source>
        <dbReference type="ARBA" id="ARBA00023080"/>
    </source>
</evidence>
<dbReference type="RefSeq" id="WP_085578612.1">
    <property type="nucleotide sequence ID" value="NZ_JFKA01000001.1"/>
</dbReference>
<reference evidence="12 13" key="1">
    <citation type="submission" date="2014-03" db="EMBL/GenBank/DDBJ databases">
        <title>The draft genome sequence of Thalassospira mesophila JCM 18969.</title>
        <authorList>
            <person name="Lai Q."/>
            <person name="Shao Z."/>
        </authorList>
    </citation>
    <scope>NUCLEOTIDE SEQUENCE [LARGE SCALE GENOMIC DNA]</scope>
    <source>
        <strain evidence="12 13">JCM 18969</strain>
    </source>
</reference>
<evidence type="ECO:0000313" key="13">
    <source>
        <dbReference type="Proteomes" id="UP000193391"/>
    </source>
</evidence>
<comment type="catalytic activity">
    <reaction evidence="9 10">
        <text>XTP + H2O = XMP + diphosphate + H(+)</text>
        <dbReference type="Rhea" id="RHEA:28610"/>
        <dbReference type="ChEBI" id="CHEBI:15377"/>
        <dbReference type="ChEBI" id="CHEBI:15378"/>
        <dbReference type="ChEBI" id="CHEBI:33019"/>
        <dbReference type="ChEBI" id="CHEBI:57464"/>
        <dbReference type="ChEBI" id="CHEBI:61314"/>
        <dbReference type="EC" id="3.6.1.66"/>
    </reaction>
</comment>
<feature type="binding site" evidence="10">
    <location>
        <position position="76"/>
    </location>
    <ligand>
        <name>substrate</name>
    </ligand>
</feature>
<evidence type="ECO:0000256" key="9">
    <source>
        <dbReference type="ARBA" id="ARBA00052017"/>
    </source>
</evidence>
<keyword evidence="4 10" id="KW-0547">Nucleotide-binding</keyword>
<evidence type="ECO:0000256" key="2">
    <source>
        <dbReference type="ARBA" id="ARBA00011738"/>
    </source>
</evidence>
<accession>A0A1Y2L4M3</accession>
<gene>
    <name evidence="12" type="ORF">TMES_01095</name>
</gene>
<feature type="binding site" evidence="10">
    <location>
        <position position="75"/>
    </location>
    <ligand>
        <name>Mg(2+)</name>
        <dbReference type="ChEBI" id="CHEBI:18420"/>
    </ligand>
</feature>
<dbReference type="AlphaFoldDB" id="A0A1Y2L4M3"/>
<feature type="binding site" evidence="10">
    <location>
        <begin position="156"/>
        <end position="159"/>
    </location>
    <ligand>
        <name>substrate</name>
    </ligand>
</feature>
<dbReference type="GO" id="GO:0035870">
    <property type="term" value="F:dITP diphosphatase activity"/>
    <property type="evidence" value="ECO:0007669"/>
    <property type="project" value="UniProtKB-UniRule"/>
</dbReference>
<dbReference type="Pfam" id="PF01725">
    <property type="entry name" value="Ham1p_like"/>
    <property type="match status" value="1"/>
</dbReference>
<dbReference type="Gene3D" id="3.90.950.10">
    <property type="match status" value="1"/>
</dbReference>
<name>A0A1Y2L4M3_9PROT</name>
<evidence type="ECO:0000256" key="8">
    <source>
        <dbReference type="ARBA" id="ARBA00051875"/>
    </source>
</evidence>
<feature type="binding site" evidence="10">
    <location>
        <begin position="184"/>
        <end position="185"/>
    </location>
    <ligand>
        <name>substrate</name>
    </ligand>
</feature>